<reference evidence="2 3" key="1">
    <citation type="submission" date="2020-08" db="EMBL/GenBank/DDBJ databases">
        <title>Exploring microbial biodiversity for novel pathways involved in the catabolism of aromatic compounds derived from lignin.</title>
        <authorList>
            <person name="Elkins J."/>
        </authorList>
    </citation>
    <scope>NUCLEOTIDE SEQUENCE [LARGE SCALE GENOMIC DNA]</scope>
    <source>
        <strain evidence="2 3">B1D3A</strain>
    </source>
</reference>
<evidence type="ECO:0000313" key="2">
    <source>
        <dbReference type="EMBL" id="MBB5987328.1"/>
    </source>
</evidence>
<name>A0ABR6NJ68_9SPHN</name>
<dbReference type="Proteomes" id="UP001138540">
    <property type="component" value="Unassembled WGS sequence"/>
</dbReference>
<dbReference type="Pfam" id="PF05960">
    <property type="entry name" value="DUF885"/>
    <property type="match status" value="1"/>
</dbReference>
<keyword evidence="3" id="KW-1185">Reference proteome</keyword>
<dbReference type="RefSeq" id="WP_338056733.1">
    <property type="nucleotide sequence ID" value="NZ_JACHKA010000001.1"/>
</dbReference>
<dbReference type="PANTHER" id="PTHR33361">
    <property type="entry name" value="GLR0591 PROTEIN"/>
    <property type="match status" value="1"/>
</dbReference>
<sequence>MPVLPRGIKSIAFAISLALAAPAFATPAEDLAALLDEHWQWSLTQDPTLATMVGDRRYDDRLGDYSLEAADRQTADNKRFLARLDAIPDAGLSEADKVNRLILRRNLVEAIEGNGFGQRMMLFSSFYSPWQSLAGLGEMTSFRNAEDYRNYLKRLASFPAINETLIGITRKAVAGGYVQACVTLGGLEGSIRGVIPADPTRSRLYAPFAGPRPGTVSEADWTALQAEAKTLLSQTLAPAFARAADYVAKDYMPRCAQSVSVSSQPDGAKYYAYRVRAETTTDLTPEQIHKIGLDEVARIDAEMVEVAKSAGFADKAAFVRKLRTDPAYYAKTPEELMSAAARIAKTIDGKMPGYFHKLPRLPYGIREIPAEIAEGTTTAYYNPGSPDTGIAGFYYVNTSKLDQRPLYELPALTLHEAVPGHHNQIALQQELDLPPLRKYLAHFTAFVEGWALYTEVLGFDMGLYDTPEKHYGRLSYEMWRACRLVVDTGIHAKGWTKQQAVDFMLEHTALSAANIDAEVNRYISWPGQALGYKIGEIRIRELRARAEKALGERFDLRGFHDTVIGQGSVPLDVLERQVDDWIAVEKAKAAN</sequence>
<evidence type="ECO:0000256" key="1">
    <source>
        <dbReference type="SAM" id="SignalP"/>
    </source>
</evidence>
<evidence type="ECO:0000313" key="3">
    <source>
        <dbReference type="Proteomes" id="UP001138540"/>
    </source>
</evidence>
<protein>
    <submittedName>
        <fullName evidence="2">Uncharacterized protein (DUF885 family)</fullName>
    </submittedName>
</protein>
<dbReference type="PANTHER" id="PTHR33361:SF2">
    <property type="entry name" value="DUF885 DOMAIN-CONTAINING PROTEIN"/>
    <property type="match status" value="1"/>
</dbReference>
<proteinExistence type="predicted"/>
<keyword evidence="1" id="KW-0732">Signal</keyword>
<dbReference type="InterPro" id="IPR010281">
    <property type="entry name" value="DUF885"/>
</dbReference>
<accession>A0ABR6NJ68</accession>
<comment type="caution">
    <text evidence="2">The sequence shown here is derived from an EMBL/GenBank/DDBJ whole genome shotgun (WGS) entry which is preliminary data.</text>
</comment>
<dbReference type="EMBL" id="JACHKA010000001">
    <property type="protein sequence ID" value="MBB5987328.1"/>
    <property type="molecule type" value="Genomic_DNA"/>
</dbReference>
<organism evidence="2 3">
    <name type="scientific">Sphingobium lignivorans</name>
    <dbReference type="NCBI Taxonomy" id="2735886"/>
    <lineage>
        <taxon>Bacteria</taxon>
        <taxon>Pseudomonadati</taxon>
        <taxon>Pseudomonadota</taxon>
        <taxon>Alphaproteobacteria</taxon>
        <taxon>Sphingomonadales</taxon>
        <taxon>Sphingomonadaceae</taxon>
        <taxon>Sphingobium</taxon>
    </lineage>
</organism>
<feature type="signal peptide" evidence="1">
    <location>
        <begin position="1"/>
        <end position="25"/>
    </location>
</feature>
<feature type="chain" id="PRO_5047326764" evidence="1">
    <location>
        <begin position="26"/>
        <end position="591"/>
    </location>
</feature>
<gene>
    <name evidence="2" type="ORF">HNP60_003302</name>
</gene>